<dbReference type="AlphaFoldDB" id="C9ZFM7"/>
<feature type="region of interest" description="Disordered" evidence="1">
    <location>
        <begin position="1"/>
        <end position="35"/>
    </location>
</feature>
<dbReference type="Proteomes" id="UP000001444">
    <property type="component" value="Chromosome"/>
</dbReference>
<keyword evidence="3" id="KW-1185">Reference proteome</keyword>
<accession>C9ZFM7</accession>
<protein>
    <submittedName>
        <fullName evidence="2">Uncharacterized protein</fullName>
    </submittedName>
</protein>
<dbReference type="KEGG" id="scb:SCAB_65141"/>
<dbReference type="HOGENOM" id="CLU_122879_0_0_11"/>
<evidence type="ECO:0000256" key="1">
    <source>
        <dbReference type="SAM" id="MobiDB-lite"/>
    </source>
</evidence>
<dbReference type="EMBL" id="FN554889">
    <property type="protein sequence ID" value="CBG73517.1"/>
    <property type="molecule type" value="Genomic_DNA"/>
</dbReference>
<evidence type="ECO:0000313" key="2">
    <source>
        <dbReference type="EMBL" id="CBG73517.1"/>
    </source>
</evidence>
<proteinExistence type="predicted"/>
<reference evidence="2 3" key="1">
    <citation type="journal article" date="2010" name="Mol. Plant Microbe Interact.">
        <title>Streptomyces scabies 87-22 contains a coronafacic acid-like biosynthetic cluster that contributes to plant-microbe interactions.</title>
        <authorList>
            <person name="Bignell D.R."/>
            <person name="Seipke R.F."/>
            <person name="Huguet-Tapia J.C."/>
            <person name="Chambers A.H."/>
            <person name="Parry R.J."/>
            <person name="Loria R."/>
        </authorList>
    </citation>
    <scope>NUCLEOTIDE SEQUENCE [LARGE SCALE GENOMIC DNA]</scope>
    <source>
        <strain evidence="2 3">87.22</strain>
    </source>
</reference>
<evidence type="ECO:0000313" key="3">
    <source>
        <dbReference type="Proteomes" id="UP000001444"/>
    </source>
</evidence>
<organism evidence="2 3">
    <name type="scientific">Streptomyces scabiei (strain 87.22)</name>
    <dbReference type="NCBI Taxonomy" id="680198"/>
    <lineage>
        <taxon>Bacteria</taxon>
        <taxon>Bacillati</taxon>
        <taxon>Actinomycetota</taxon>
        <taxon>Actinomycetes</taxon>
        <taxon>Kitasatosporales</taxon>
        <taxon>Streptomycetaceae</taxon>
        <taxon>Streptomyces</taxon>
    </lineage>
</organism>
<dbReference type="eggNOG" id="ENOG5032CZ9">
    <property type="taxonomic scope" value="Bacteria"/>
</dbReference>
<gene>
    <name evidence="2" type="ordered locus">SCAB_65141</name>
</gene>
<sequence length="204" mass="21892">MLSHSRVGSERTAMSRDQRPVMNPPMPLMPSQSGRPATDTAAIVSWLARGDPDSGKALKQWQEHRIALMPLGRAYSAIRIPARLVYAVVGSSDRSESDAFIATALRGPVIADRAGVRYYALVAPLVPPNYGPHVGDRWGELGVEILGAGTVMGVPRHGTGFDPEAPLRSYWVVPVTSAGQLCDPARVVRLIATAREAMAESPES</sequence>
<feature type="compositionally biased region" description="Basic and acidic residues" evidence="1">
    <location>
        <begin position="7"/>
        <end position="19"/>
    </location>
</feature>
<name>C9ZFM7_STRSW</name>